<dbReference type="RefSeq" id="WP_145176151.1">
    <property type="nucleotide sequence ID" value="NZ_CP037422.1"/>
</dbReference>
<proteinExistence type="predicted"/>
<evidence type="ECO:0000313" key="2">
    <source>
        <dbReference type="Proteomes" id="UP000318384"/>
    </source>
</evidence>
<protein>
    <recommendedName>
        <fullName evidence="3">DUF2997 domain-containing protein</fullName>
    </recommendedName>
</protein>
<keyword evidence="2" id="KW-1185">Reference proteome</keyword>
<gene>
    <name evidence="1" type="ORF">V202x_30070</name>
</gene>
<dbReference type="Pfam" id="PF11211">
    <property type="entry name" value="DUF2997"/>
    <property type="match status" value="1"/>
</dbReference>
<dbReference type="AlphaFoldDB" id="A0A517WWI9"/>
<accession>A0A517WWI9</accession>
<evidence type="ECO:0000313" key="1">
    <source>
        <dbReference type="EMBL" id="QDU09631.1"/>
    </source>
</evidence>
<evidence type="ECO:0008006" key="3">
    <source>
        <dbReference type="Google" id="ProtNLM"/>
    </source>
</evidence>
<name>A0A517WWI9_9PLAN</name>
<sequence>MTRIIEITVATDGQTRVETKGFSGAGCREASRFIETALGKRTEEQLTSEFHQQLGQQQTNRQQS</sequence>
<dbReference type="OrthoDB" id="288620at2"/>
<dbReference type="Proteomes" id="UP000318384">
    <property type="component" value="Chromosome"/>
</dbReference>
<reference evidence="1 2" key="1">
    <citation type="submission" date="2019-03" db="EMBL/GenBank/DDBJ databases">
        <title>Deep-cultivation of Planctomycetes and their phenomic and genomic characterization uncovers novel biology.</title>
        <authorList>
            <person name="Wiegand S."/>
            <person name="Jogler M."/>
            <person name="Boedeker C."/>
            <person name="Pinto D."/>
            <person name="Vollmers J."/>
            <person name="Rivas-Marin E."/>
            <person name="Kohn T."/>
            <person name="Peeters S.H."/>
            <person name="Heuer A."/>
            <person name="Rast P."/>
            <person name="Oberbeckmann S."/>
            <person name="Bunk B."/>
            <person name="Jeske O."/>
            <person name="Meyerdierks A."/>
            <person name="Storesund J.E."/>
            <person name="Kallscheuer N."/>
            <person name="Luecker S."/>
            <person name="Lage O.M."/>
            <person name="Pohl T."/>
            <person name="Merkel B.J."/>
            <person name="Hornburger P."/>
            <person name="Mueller R.-W."/>
            <person name="Bruemmer F."/>
            <person name="Labrenz M."/>
            <person name="Spormann A.M."/>
            <person name="Op den Camp H."/>
            <person name="Overmann J."/>
            <person name="Amann R."/>
            <person name="Jetten M.S.M."/>
            <person name="Mascher T."/>
            <person name="Medema M.H."/>
            <person name="Devos D.P."/>
            <person name="Kaster A.-K."/>
            <person name="Ovreas L."/>
            <person name="Rohde M."/>
            <person name="Galperin M.Y."/>
            <person name="Jogler C."/>
        </authorList>
    </citation>
    <scope>NUCLEOTIDE SEQUENCE [LARGE SCALE GENOMIC DNA]</scope>
    <source>
        <strain evidence="1 2">V202</strain>
    </source>
</reference>
<dbReference type="InterPro" id="IPR021375">
    <property type="entry name" value="DUF2997"/>
</dbReference>
<dbReference type="EMBL" id="CP037422">
    <property type="protein sequence ID" value="QDU09631.1"/>
    <property type="molecule type" value="Genomic_DNA"/>
</dbReference>
<organism evidence="1 2">
    <name type="scientific">Gimesia aquarii</name>
    <dbReference type="NCBI Taxonomy" id="2527964"/>
    <lineage>
        <taxon>Bacteria</taxon>
        <taxon>Pseudomonadati</taxon>
        <taxon>Planctomycetota</taxon>
        <taxon>Planctomycetia</taxon>
        <taxon>Planctomycetales</taxon>
        <taxon>Planctomycetaceae</taxon>
        <taxon>Gimesia</taxon>
    </lineage>
</organism>